<reference evidence="1 2" key="1">
    <citation type="submission" date="2012-10" db="EMBL/GenBank/DDBJ databases">
        <title>Complete genome sequence of Moumouvirus goulette.</title>
        <authorList>
            <person name="Fournous G."/>
            <person name="Bougalmi M."/>
            <person name="Colson P."/>
        </authorList>
    </citation>
    <scope>NUCLEOTIDE SEQUENCE [LARGE SCALE GENOMIC DNA]</scope>
</reference>
<sequence>MNSPWGSTYECYHKQAENNSHTVHVHHHHHHHYSTTTRSFSETAARVNPSGSPYYNPGVPTIRPQNILIVTPGFTKVDFIPVVQRSIPW</sequence>
<proteinExistence type="predicted"/>
<dbReference type="Proteomes" id="UP000241071">
    <property type="component" value="Segment"/>
</dbReference>
<evidence type="ECO:0000313" key="1">
    <source>
        <dbReference type="EMBL" id="AGF85218.1"/>
    </source>
</evidence>
<gene>
    <name evidence="1" type="ORF">glt_00409</name>
</gene>
<evidence type="ECO:0000313" key="2">
    <source>
        <dbReference type="Proteomes" id="UP000241071"/>
    </source>
</evidence>
<name>M1PGS4_9VIRU</name>
<accession>M1PGS4</accession>
<dbReference type="EMBL" id="KC008572">
    <property type="protein sequence ID" value="AGF85218.1"/>
    <property type="molecule type" value="Genomic_DNA"/>
</dbReference>
<keyword evidence="2" id="KW-1185">Reference proteome</keyword>
<protein>
    <submittedName>
        <fullName evidence="1">Uncharacterized protein</fullName>
    </submittedName>
</protein>
<organism evidence="1 2">
    <name type="scientific">Moumouvirus goulette</name>
    <dbReference type="NCBI Taxonomy" id="1247379"/>
    <lineage>
        <taxon>Viruses</taxon>
        <taxon>Varidnaviria</taxon>
        <taxon>Bamfordvirae</taxon>
        <taxon>Nucleocytoviricota</taxon>
        <taxon>Megaviricetes</taxon>
        <taxon>Imitervirales</taxon>
        <taxon>Mimiviridae</taxon>
        <taxon>Megamimivirinae</taxon>
        <taxon>Moumouvirus</taxon>
        <taxon>Moumouvirus goulettemassiliense</taxon>
    </lineage>
</organism>